<comment type="caution">
    <text evidence="7">The sequence shown here is derived from an EMBL/GenBank/DDBJ whole genome shotgun (WGS) entry which is preliminary data.</text>
</comment>
<dbReference type="Gene3D" id="3.40.190.290">
    <property type="match status" value="1"/>
</dbReference>
<dbReference type="PROSITE" id="PS50931">
    <property type="entry name" value="HTH_LYSR"/>
    <property type="match status" value="1"/>
</dbReference>
<dbReference type="InterPro" id="IPR050176">
    <property type="entry name" value="LTTR"/>
</dbReference>
<dbReference type="InterPro" id="IPR017685">
    <property type="entry name" value="ArgP"/>
</dbReference>
<keyword evidence="4" id="KW-0010">Activator</keyword>
<dbReference type="InterPro" id="IPR036388">
    <property type="entry name" value="WH-like_DNA-bd_sf"/>
</dbReference>
<dbReference type="PANTHER" id="PTHR30579">
    <property type="entry name" value="TRANSCRIPTIONAL REGULATOR"/>
    <property type="match status" value="1"/>
</dbReference>
<keyword evidence="5" id="KW-0804">Transcription</keyword>
<dbReference type="InterPro" id="IPR000847">
    <property type="entry name" value="LysR_HTH_N"/>
</dbReference>
<dbReference type="Gene3D" id="1.10.10.10">
    <property type="entry name" value="Winged helix-like DNA-binding domain superfamily/Winged helix DNA-binding domain"/>
    <property type="match status" value="1"/>
</dbReference>
<gene>
    <name evidence="7" type="ORF">F8O01_07720</name>
</gene>
<dbReference type="OrthoDB" id="3252676at2"/>
<dbReference type="SUPFAM" id="SSF53850">
    <property type="entry name" value="Periplasmic binding protein-like II"/>
    <property type="match status" value="1"/>
</dbReference>
<accession>A0A7J5BTZ9</accession>
<keyword evidence="3 7" id="KW-0238">DNA-binding</keyword>
<reference evidence="7 8" key="1">
    <citation type="submission" date="2019-09" db="EMBL/GenBank/DDBJ databases">
        <title>Phylogeny of genus Pseudoclavibacter and closely related genus.</title>
        <authorList>
            <person name="Li Y."/>
        </authorList>
    </citation>
    <scope>NUCLEOTIDE SEQUENCE [LARGE SCALE GENOMIC DNA]</scope>
    <source>
        <strain evidence="7 8">DSM 23821</strain>
    </source>
</reference>
<dbReference type="PANTHER" id="PTHR30579:SF2">
    <property type="entry name" value="HTH-TYPE TRANSCRIPTIONAL REGULATOR ARGP"/>
    <property type="match status" value="1"/>
</dbReference>
<dbReference type="SUPFAM" id="SSF46785">
    <property type="entry name" value="Winged helix' DNA-binding domain"/>
    <property type="match status" value="1"/>
</dbReference>
<organism evidence="7 8">
    <name type="scientific">Pseudoclavibacter chungangensis</name>
    <dbReference type="NCBI Taxonomy" id="587635"/>
    <lineage>
        <taxon>Bacteria</taxon>
        <taxon>Bacillati</taxon>
        <taxon>Actinomycetota</taxon>
        <taxon>Actinomycetes</taxon>
        <taxon>Micrococcales</taxon>
        <taxon>Microbacteriaceae</taxon>
        <taxon>Pseudoclavibacter</taxon>
    </lineage>
</organism>
<dbReference type="Pfam" id="PF03466">
    <property type="entry name" value="LysR_substrate"/>
    <property type="match status" value="1"/>
</dbReference>
<sequence>MFVRPHKLSFMLPVTIEQLDTLDAVIREGSFERAARALRITPSAVSQRMKALEETVGRIVVRRSTPTAVTDAGATLLRYARQVRLLGEEARRELGGDEDGTGWTEVPIAVSAESLELWFLDLVDHLPADSRIALRLFRVDEHHTTEPLRDGSVFAAITVSPEAVQGCSVESLGVMPYVAVATPELVALAADEGIERVPVIDFDDADPLQRRFLKQLGARNPVTGYVLPTTAAFASGIRRGLGWGFMPATAVAEELADGRLAPILPGASVTVPLYLQRWNIASTVLDTVSEAVRRAAAAHLVTGSAHVPRPEDAGFAAGH</sequence>
<dbReference type="GO" id="GO:0003677">
    <property type="term" value="F:DNA binding"/>
    <property type="evidence" value="ECO:0007669"/>
    <property type="project" value="UniProtKB-KW"/>
</dbReference>
<dbReference type="InterPro" id="IPR036390">
    <property type="entry name" value="WH_DNA-bd_sf"/>
</dbReference>
<dbReference type="AlphaFoldDB" id="A0A7J5BTZ9"/>
<comment type="similarity">
    <text evidence="1">Belongs to the LysR transcriptional regulatory family.</text>
</comment>
<evidence type="ECO:0000259" key="6">
    <source>
        <dbReference type="PROSITE" id="PS50931"/>
    </source>
</evidence>
<evidence type="ECO:0000256" key="3">
    <source>
        <dbReference type="ARBA" id="ARBA00023125"/>
    </source>
</evidence>
<dbReference type="NCBIfam" id="TIGR03298">
    <property type="entry name" value="argP"/>
    <property type="match status" value="1"/>
</dbReference>
<keyword evidence="8" id="KW-1185">Reference proteome</keyword>
<dbReference type="Proteomes" id="UP000467240">
    <property type="component" value="Unassembled WGS sequence"/>
</dbReference>
<name>A0A7J5BTZ9_9MICO</name>
<dbReference type="NCBIfam" id="NF002964">
    <property type="entry name" value="PRK03635.1"/>
    <property type="match status" value="1"/>
</dbReference>
<evidence type="ECO:0000256" key="5">
    <source>
        <dbReference type="ARBA" id="ARBA00023163"/>
    </source>
</evidence>
<evidence type="ECO:0000256" key="1">
    <source>
        <dbReference type="ARBA" id="ARBA00009437"/>
    </source>
</evidence>
<evidence type="ECO:0000313" key="7">
    <source>
        <dbReference type="EMBL" id="KAB1657826.1"/>
    </source>
</evidence>
<protein>
    <submittedName>
        <fullName evidence="7">ArgP/LysG family DNA-binding transcriptional regulator</fullName>
    </submittedName>
</protein>
<proteinExistence type="inferred from homology"/>
<dbReference type="GO" id="GO:0003700">
    <property type="term" value="F:DNA-binding transcription factor activity"/>
    <property type="evidence" value="ECO:0007669"/>
    <property type="project" value="InterPro"/>
</dbReference>
<evidence type="ECO:0000256" key="4">
    <source>
        <dbReference type="ARBA" id="ARBA00023159"/>
    </source>
</evidence>
<keyword evidence="2" id="KW-0805">Transcription regulation</keyword>
<dbReference type="InterPro" id="IPR005119">
    <property type="entry name" value="LysR_subst-bd"/>
</dbReference>
<feature type="domain" description="HTH lysR-type" evidence="6">
    <location>
        <begin position="14"/>
        <end position="70"/>
    </location>
</feature>
<dbReference type="EMBL" id="WBJZ01000008">
    <property type="protein sequence ID" value="KAB1657826.1"/>
    <property type="molecule type" value="Genomic_DNA"/>
</dbReference>
<evidence type="ECO:0000256" key="2">
    <source>
        <dbReference type="ARBA" id="ARBA00023015"/>
    </source>
</evidence>
<dbReference type="Pfam" id="PF00126">
    <property type="entry name" value="HTH_1"/>
    <property type="match status" value="1"/>
</dbReference>
<evidence type="ECO:0000313" key="8">
    <source>
        <dbReference type="Proteomes" id="UP000467240"/>
    </source>
</evidence>